<dbReference type="EMBL" id="FMAR01000005">
    <property type="protein sequence ID" value="SCC27800.1"/>
    <property type="molecule type" value="Genomic_DNA"/>
</dbReference>
<proteinExistence type="predicted"/>
<reference evidence="1 2" key="1">
    <citation type="submission" date="2016-08" db="EMBL/GenBank/DDBJ databases">
        <authorList>
            <person name="Seilhamer J.J."/>
        </authorList>
    </citation>
    <scope>NUCLEOTIDE SEQUENCE [LARGE SCALE GENOMIC DNA]</scope>
    <source>
        <strain evidence="1 2">A37T2</strain>
    </source>
</reference>
<evidence type="ECO:0000313" key="2">
    <source>
        <dbReference type="Proteomes" id="UP000242818"/>
    </source>
</evidence>
<keyword evidence="2" id="KW-1185">Reference proteome</keyword>
<gene>
    <name evidence="1" type="ORF">GA0116948_105138</name>
</gene>
<protein>
    <submittedName>
        <fullName evidence="1">Uncharacterized protein</fullName>
    </submittedName>
</protein>
<sequence length="39" mass="4033">MGKAYKQRGNSVKGRMLPGGPVSPAMGCLAILQQTADSL</sequence>
<dbReference type="AlphaFoldDB" id="A0A1C4D988"/>
<organism evidence="1 2">
    <name type="scientific">Chitinophaga costaii</name>
    <dbReference type="NCBI Taxonomy" id="1335309"/>
    <lineage>
        <taxon>Bacteria</taxon>
        <taxon>Pseudomonadati</taxon>
        <taxon>Bacteroidota</taxon>
        <taxon>Chitinophagia</taxon>
        <taxon>Chitinophagales</taxon>
        <taxon>Chitinophagaceae</taxon>
        <taxon>Chitinophaga</taxon>
    </lineage>
</organism>
<name>A0A1C4D988_9BACT</name>
<dbReference type="Proteomes" id="UP000242818">
    <property type="component" value="Unassembled WGS sequence"/>
</dbReference>
<accession>A0A1C4D988</accession>
<evidence type="ECO:0000313" key="1">
    <source>
        <dbReference type="EMBL" id="SCC27800.1"/>
    </source>
</evidence>